<protein>
    <submittedName>
        <fullName evidence="1">Uncharacterized protein</fullName>
    </submittedName>
</protein>
<dbReference type="Proteomes" id="UP000031977">
    <property type="component" value="Unassembled WGS sequence"/>
</dbReference>
<name>A0A0C3I9K9_9VIBR</name>
<dbReference type="AlphaFoldDB" id="A0A0C3I9K9"/>
<organism evidence="1 2">
    <name type="scientific">Vibrio mytili</name>
    <dbReference type="NCBI Taxonomy" id="50718"/>
    <lineage>
        <taxon>Bacteria</taxon>
        <taxon>Pseudomonadati</taxon>
        <taxon>Pseudomonadota</taxon>
        <taxon>Gammaproteobacteria</taxon>
        <taxon>Vibrionales</taxon>
        <taxon>Vibrionaceae</taxon>
        <taxon>Vibrio</taxon>
    </lineage>
</organism>
<evidence type="ECO:0000313" key="1">
    <source>
        <dbReference type="EMBL" id="KIN11660.1"/>
    </source>
</evidence>
<gene>
    <name evidence="1" type="ORF">SU60_06190</name>
</gene>
<reference evidence="1 2" key="1">
    <citation type="submission" date="2015-01" db="EMBL/GenBank/DDBJ databases">
        <title>Draft genome of Vibrio mytili type strain CAIM 528.</title>
        <authorList>
            <person name="Gonzalez-Castillo A."/>
            <person name="Gomez-Gil B."/>
            <person name="Enciso-Ibarra J."/>
        </authorList>
    </citation>
    <scope>NUCLEOTIDE SEQUENCE [LARGE SCALE GENOMIC DNA]</scope>
    <source>
        <strain evidence="1 2">CAIM 528</strain>
    </source>
</reference>
<comment type="caution">
    <text evidence="1">The sequence shown here is derived from an EMBL/GenBank/DDBJ whole genome shotgun (WGS) entry which is preliminary data.</text>
</comment>
<dbReference type="RefSeq" id="WP_041154760.1">
    <property type="nucleotide sequence ID" value="NZ_CBCRVP010000007.1"/>
</dbReference>
<accession>A0A0C3I9K9</accession>
<dbReference type="STRING" id="50718.SU60_06190"/>
<dbReference type="OrthoDB" id="7063647at2"/>
<sequence>MNKQKNWAFCEQMAAATVELGTQEALSCMARYMIAIAHDQGISLQFECDLGSLEIQPNEILIKH</sequence>
<dbReference type="EMBL" id="JXOK01000015">
    <property type="protein sequence ID" value="KIN11660.1"/>
    <property type="molecule type" value="Genomic_DNA"/>
</dbReference>
<keyword evidence="2" id="KW-1185">Reference proteome</keyword>
<evidence type="ECO:0000313" key="2">
    <source>
        <dbReference type="Proteomes" id="UP000031977"/>
    </source>
</evidence>
<proteinExistence type="predicted"/>